<evidence type="ECO:0000313" key="1">
    <source>
        <dbReference type="EMBL" id="GGJ26608.1"/>
    </source>
</evidence>
<accession>A0ABQ2CW33</accession>
<comment type="caution">
    <text evidence="1">The sequence shown here is derived from an EMBL/GenBank/DDBJ whole genome shotgun (WGS) entry which is preliminary data.</text>
</comment>
<protein>
    <submittedName>
        <fullName evidence="1">Uncharacterized protein</fullName>
    </submittedName>
</protein>
<reference evidence="2" key="1">
    <citation type="journal article" date="2019" name="Int. J. Syst. Evol. Microbiol.">
        <title>The Global Catalogue of Microorganisms (GCM) 10K type strain sequencing project: providing services to taxonomists for standard genome sequencing and annotation.</title>
        <authorList>
            <consortium name="The Broad Institute Genomics Platform"/>
            <consortium name="The Broad Institute Genome Sequencing Center for Infectious Disease"/>
            <person name="Wu L."/>
            <person name="Ma J."/>
        </authorList>
    </citation>
    <scope>NUCLEOTIDE SEQUENCE [LARGE SCALE GENOMIC DNA]</scope>
    <source>
        <strain evidence="2">JCM 14370</strain>
    </source>
</reference>
<name>A0ABQ2CW33_9DEIO</name>
<gene>
    <name evidence="1" type="ORF">GCM10008938_10940</name>
</gene>
<dbReference type="Proteomes" id="UP000632222">
    <property type="component" value="Unassembled WGS sequence"/>
</dbReference>
<proteinExistence type="predicted"/>
<keyword evidence="2" id="KW-1185">Reference proteome</keyword>
<dbReference type="EMBL" id="BMOD01000002">
    <property type="protein sequence ID" value="GGJ26608.1"/>
    <property type="molecule type" value="Genomic_DNA"/>
</dbReference>
<evidence type="ECO:0000313" key="2">
    <source>
        <dbReference type="Proteomes" id="UP000632222"/>
    </source>
</evidence>
<dbReference type="RefSeq" id="WP_189001056.1">
    <property type="nucleotide sequence ID" value="NZ_BMOD01000002.1"/>
</dbReference>
<organism evidence="1 2">
    <name type="scientific">Deinococcus roseus</name>
    <dbReference type="NCBI Taxonomy" id="392414"/>
    <lineage>
        <taxon>Bacteria</taxon>
        <taxon>Thermotogati</taxon>
        <taxon>Deinococcota</taxon>
        <taxon>Deinococci</taxon>
        <taxon>Deinococcales</taxon>
        <taxon>Deinococcaceae</taxon>
        <taxon>Deinococcus</taxon>
    </lineage>
</organism>
<sequence length="149" mass="17432">MSEHHIFDAEILRRKFLKWGQTGENTHLLTGKVTGKDSAVLDVFPELHPDEEAIVIFQHEDRRTLITNLRIFVDVQDTREMFFLDEVFCEIDIRLFGSPRKELWDRFVLRSLQGESRVLVLEPGPPFWGIFNLLKTVQSLKGRPLTDLQ</sequence>